<evidence type="ECO:0000313" key="1">
    <source>
        <dbReference type="EMBL" id="KAG2230489.1"/>
    </source>
</evidence>
<evidence type="ECO:0000313" key="2">
    <source>
        <dbReference type="Proteomes" id="UP000613177"/>
    </source>
</evidence>
<proteinExistence type="predicted"/>
<dbReference type="Proteomes" id="UP000613177">
    <property type="component" value="Unassembled WGS sequence"/>
</dbReference>
<keyword evidence="2" id="KW-1185">Reference proteome</keyword>
<organism evidence="1 2">
    <name type="scientific">Thamnidium elegans</name>
    <dbReference type="NCBI Taxonomy" id="101142"/>
    <lineage>
        <taxon>Eukaryota</taxon>
        <taxon>Fungi</taxon>
        <taxon>Fungi incertae sedis</taxon>
        <taxon>Mucoromycota</taxon>
        <taxon>Mucoromycotina</taxon>
        <taxon>Mucoromycetes</taxon>
        <taxon>Mucorales</taxon>
        <taxon>Mucorineae</taxon>
        <taxon>Mucoraceae</taxon>
        <taxon>Thamnidium</taxon>
    </lineage>
</organism>
<dbReference type="SUPFAM" id="SSF81631">
    <property type="entry name" value="PAP/OAS1 substrate-binding domain"/>
    <property type="match status" value="1"/>
</dbReference>
<protein>
    <submittedName>
        <fullName evidence="1">Uncharacterized protein</fullName>
    </submittedName>
</protein>
<comment type="caution">
    <text evidence="1">The sequence shown here is derived from an EMBL/GenBank/DDBJ whole genome shotgun (WGS) entry which is preliminary data.</text>
</comment>
<accession>A0A8H7SHH3</accession>
<sequence>MRIESAISLLEHVIRFTQEYNVAEKSYLKNAALVVTYNALEKHLNANMNEEYAEMLDEFGELFTFLMKQGRSIANQDLDIKWGSSHTQLSLTFEFISMGIRLPQSYFREGALLSDHTNRKDTVYDVHYLAKCLRELENPIIPNLQGQLDNCNSPECNYYDETNIVSTLYNNKIEKVNIRYHTCVRVINKQTNIYSNNDENYEACTIWYSENDDTMGALFIKFMDYCARRKNYKCISIVNGGSDYASFRERAVNKDDAWIQDPFLLEKNIARGCKFYTLKNIAKTFNSAAAKLKQGSSLQDICDMDTYFSNKN</sequence>
<dbReference type="EMBL" id="JAEPRE010000199">
    <property type="protein sequence ID" value="KAG2230489.1"/>
    <property type="molecule type" value="Genomic_DNA"/>
</dbReference>
<reference evidence="1" key="1">
    <citation type="submission" date="2021-01" db="EMBL/GenBank/DDBJ databases">
        <title>Metabolic potential, ecology and presence of endohyphal bacteria is reflected in genomic diversity of Mucoromycotina.</title>
        <authorList>
            <person name="Muszewska A."/>
            <person name="Okrasinska A."/>
            <person name="Steczkiewicz K."/>
            <person name="Drgas O."/>
            <person name="Orlowska M."/>
            <person name="Perlinska-Lenart U."/>
            <person name="Aleksandrzak-Piekarczyk T."/>
            <person name="Szatraj K."/>
            <person name="Zielenkiewicz U."/>
            <person name="Pilsyk S."/>
            <person name="Malc E."/>
            <person name="Mieczkowski P."/>
            <person name="Kruszewska J.S."/>
            <person name="Biernat P."/>
            <person name="Pawlowska J."/>
        </authorList>
    </citation>
    <scope>NUCLEOTIDE SEQUENCE</scope>
    <source>
        <strain evidence="1">WA0000018081</strain>
    </source>
</reference>
<name>A0A8H7SHH3_9FUNG</name>
<gene>
    <name evidence="1" type="ORF">INT48_003007</name>
</gene>
<dbReference type="AlphaFoldDB" id="A0A8H7SHH3"/>
<dbReference type="Gene3D" id="1.10.1410.10">
    <property type="match status" value="1"/>
</dbReference>